<feature type="region of interest" description="Disordered" evidence="1">
    <location>
        <begin position="60"/>
        <end position="100"/>
    </location>
</feature>
<dbReference type="AlphaFoldDB" id="A0A538SUZ7"/>
<protein>
    <submittedName>
        <fullName evidence="2">Uncharacterized protein</fullName>
    </submittedName>
</protein>
<proteinExistence type="predicted"/>
<organism evidence="2 3">
    <name type="scientific">Eiseniibacteriota bacterium</name>
    <dbReference type="NCBI Taxonomy" id="2212470"/>
    <lineage>
        <taxon>Bacteria</taxon>
        <taxon>Candidatus Eiseniibacteriota</taxon>
    </lineage>
</organism>
<gene>
    <name evidence="2" type="ORF">E6K72_06740</name>
</gene>
<sequence>MILRETNDSGDEVSIVIERVVAWKRAHNRITVYVGYHNFAFFGEVANRIESRLWASLGDASGERGATSAAAPARGDAPSAPEPPPQPTTPALGLVPRPAR</sequence>
<reference evidence="2 3" key="1">
    <citation type="journal article" date="2019" name="Nat. Microbiol.">
        <title>Mediterranean grassland soil C-N compound turnover is dependent on rainfall and depth, and is mediated by genomically divergent microorganisms.</title>
        <authorList>
            <person name="Diamond S."/>
            <person name="Andeer P.F."/>
            <person name="Li Z."/>
            <person name="Crits-Christoph A."/>
            <person name="Burstein D."/>
            <person name="Anantharaman K."/>
            <person name="Lane K.R."/>
            <person name="Thomas B.C."/>
            <person name="Pan C."/>
            <person name="Northen T.R."/>
            <person name="Banfield J.F."/>
        </authorList>
    </citation>
    <scope>NUCLEOTIDE SEQUENCE [LARGE SCALE GENOMIC DNA]</scope>
    <source>
        <strain evidence="2">WS_2</strain>
    </source>
</reference>
<evidence type="ECO:0000256" key="1">
    <source>
        <dbReference type="SAM" id="MobiDB-lite"/>
    </source>
</evidence>
<name>A0A538SUZ7_UNCEI</name>
<dbReference type="EMBL" id="VBOS01000229">
    <property type="protein sequence ID" value="TMQ55217.1"/>
    <property type="molecule type" value="Genomic_DNA"/>
</dbReference>
<evidence type="ECO:0000313" key="3">
    <source>
        <dbReference type="Proteomes" id="UP000317716"/>
    </source>
</evidence>
<evidence type="ECO:0000313" key="2">
    <source>
        <dbReference type="EMBL" id="TMQ55217.1"/>
    </source>
</evidence>
<accession>A0A538SUZ7</accession>
<feature type="compositionally biased region" description="Low complexity" evidence="1">
    <location>
        <begin position="64"/>
        <end position="79"/>
    </location>
</feature>
<comment type="caution">
    <text evidence="2">The sequence shown here is derived from an EMBL/GenBank/DDBJ whole genome shotgun (WGS) entry which is preliminary data.</text>
</comment>
<dbReference type="Proteomes" id="UP000317716">
    <property type="component" value="Unassembled WGS sequence"/>
</dbReference>